<keyword evidence="2" id="KW-0488">Methylation</keyword>
<reference evidence="6" key="1">
    <citation type="submission" date="2016-10" db="EMBL/GenBank/DDBJ databases">
        <authorList>
            <person name="Varghese N."/>
            <person name="Submissions S."/>
        </authorList>
    </citation>
    <scope>NUCLEOTIDE SEQUENCE [LARGE SCALE GENOMIC DNA]</scope>
    <source>
        <strain evidence="6">CBMB127</strain>
    </source>
</reference>
<dbReference type="PROSITE" id="PS00409">
    <property type="entry name" value="PROKAR_NTER_METHYL"/>
    <property type="match status" value="1"/>
</dbReference>
<dbReference type="AlphaFoldDB" id="A0A1G9AC00"/>
<sequence>MNISKMKGFTLIELMITVAIVGILSAVALPAYNDYVLRAQVSEAIMLSNGIKTAIEARYYEGVSLEHLTENGGANLGYNNGSLPSGKYATIKSIQNDSILIEMDGPDVNNKIRHEWVRIRAIEYERADGGLIWLCGAWSPGLDKYLPSACNNRMTHIDITY</sequence>
<dbReference type="InterPro" id="IPR001082">
    <property type="entry name" value="Pilin"/>
</dbReference>
<feature type="transmembrane region" description="Helical" evidence="4">
    <location>
        <begin position="12"/>
        <end position="32"/>
    </location>
</feature>
<accession>A0A1G9AC00</accession>
<proteinExistence type="inferred from homology"/>
<dbReference type="InterPro" id="IPR012902">
    <property type="entry name" value="N_methyl_site"/>
</dbReference>
<dbReference type="Gene3D" id="3.30.700.10">
    <property type="entry name" value="Glycoprotein, Type 4 Pilin"/>
    <property type="match status" value="1"/>
</dbReference>
<keyword evidence="6" id="KW-1185">Reference proteome</keyword>
<dbReference type="EMBL" id="FNFX01000001">
    <property type="protein sequence ID" value="SDK24070.1"/>
    <property type="molecule type" value="Genomic_DNA"/>
</dbReference>
<dbReference type="GO" id="GO:0007155">
    <property type="term" value="P:cell adhesion"/>
    <property type="evidence" value="ECO:0007669"/>
    <property type="project" value="InterPro"/>
</dbReference>
<evidence type="ECO:0000256" key="2">
    <source>
        <dbReference type="ARBA" id="ARBA00022481"/>
    </source>
</evidence>
<comment type="similarity">
    <text evidence="1 3">Belongs to the N-Me-Phe pilin family.</text>
</comment>
<dbReference type="InterPro" id="IPR045584">
    <property type="entry name" value="Pilin-like"/>
</dbReference>
<dbReference type="PANTHER" id="PTHR30093:SF34">
    <property type="entry name" value="PREPILIN PEPTIDASE-DEPENDENT PROTEIN D"/>
    <property type="match status" value="1"/>
</dbReference>
<dbReference type="GO" id="GO:0009289">
    <property type="term" value="C:pilus"/>
    <property type="evidence" value="ECO:0007669"/>
    <property type="project" value="InterPro"/>
</dbReference>
<keyword evidence="4" id="KW-0472">Membrane</keyword>
<dbReference type="RefSeq" id="WP_091470199.1">
    <property type="nucleotide sequence ID" value="NZ_FNFX01000001.1"/>
</dbReference>
<dbReference type="Pfam" id="PF00114">
    <property type="entry name" value="Pilin"/>
    <property type="match status" value="1"/>
</dbReference>
<evidence type="ECO:0000256" key="1">
    <source>
        <dbReference type="ARBA" id="ARBA00005233"/>
    </source>
</evidence>
<dbReference type="NCBIfam" id="TIGR02532">
    <property type="entry name" value="IV_pilin_GFxxxE"/>
    <property type="match status" value="1"/>
</dbReference>
<evidence type="ECO:0000256" key="3">
    <source>
        <dbReference type="RuleBase" id="RU000389"/>
    </source>
</evidence>
<dbReference type="PANTHER" id="PTHR30093">
    <property type="entry name" value="GENERAL SECRETION PATHWAY PROTEIN G"/>
    <property type="match status" value="1"/>
</dbReference>
<dbReference type="Pfam" id="PF07963">
    <property type="entry name" value="N_methyl"/>
    <property type="match status" value="1"/>
</dbReference>
<gene>
    <name evidence="5" type="ORF">SAMN05192566_0768</name>
</gene>
<evidence type="ECO:0000313" key="6">
    <source>
        <dbReference type="Proteomes" id="UP000198629"/>
    </source>
</evidence>
<dbReference type="OrthoDB" id="8592370at2"/>
<keyword evidence="4" id="KW-1133">Transmembrane helix</keyword>
<keyword evidence="4" id="KW-0812">Transmembrane</keyword>
<keyword evidence="3" id="KW-0281">Fimbrium</keyword>
<dbReference type="Proteomes" id="UP000198629">
    <property type="component" value="Unassembled WGS sequence"/>
</dbReference>
<organism evidence="5 6">
    <name type="scientific">Methylophilus rhizosphaerae</name>
    <dbReference type="NCBI Taxonomy" id="492660"/>
    <lineage>
        <taxon>Bacteria</taxon>
        <taxon>Pseudomonadati</taxon>
        <taxon>Pseudomonadota</taxon>
        <taxon>Betaproteobacteria</taxon>
        <taxon>Nitrosomonadales</taxon>
        <taxon>Methylophilaceae</taxon>
        <taxon>Methylophilus</taxon>
    </lineage>
</organism>
<protein>
    <submittedName>
        <fullName evidence="5">Type IV pilus assembly protein PilA</fullName>
    </submittedName>
</protein>
<dbReference type="STRING" id="492660.SAMN05192566_0768"/>
<dbReference type="SUPFAM" id="SSF54523">
    <property type="entry name" value="Pili subunits"/>
    <property type="match status" value="1"/>
</dbReference>
<evidence type="ECO:0000313" key="5">
    <source>
        <dbReference type="EMBL" id="SDK24070.1"/>
    </source>
</evidence>
<evidence type="ECO:0000256" key="4">
    <source>
        <dbReference type="SAM" id="Phobius"/>
    </source>
</evidence>
<name>A0A1G9AC00_9PROT</name>